<proteinExistence type="predicted"/>
<evidence type="ECO:0000259" key="2">
    <source>
        <dbReference type="PROSITE" id="PS50995"/>
    </source>
</evidence>
<feature type="compositionally biased region" description="Low complexity" evidence="1">
    <location>
        <begin position="171"/>
        <end position="197"/>
    </location>
</feature>
<dbReference type="InterPro" id="IPR036388">
    <property type="entry name" value="WH-like_DNA-bd_sf"/>
</dbReference>
<gene>
    <name evidence="3" type="ORF">GCM10010170_091230</name>
</gene>
<feature type="region of interest" description="Disordered" evidence="1">
    <location>
        <begin position="151"/>
        <end position="271"/>
    </location>
</feature>
<evidence type="ECO:0000256" key="1">
    <source>
        <dbReference type="SAM" id="MobiDB-lite"/>
    </source>
</evidence>
<dbReference type="PANTHER" id="PTHR39515:SF2">
    <property type="entry name" value="HTH-TYPE TRANSCRIPTIONAL REGULATOR RV0880"/>
    <property type="match status" value="1"/>
</dbReference>
<dbReference type="PROSITE" id="PS50995">
    <property type="entry name" value="HTH_MARR_2"/>
    <property type="match status" value="1"/>
</dbReference>
<dbReference type="Proteomes" id="UP001501444">
    <property type="component" value="Unassembled WGS sequence"/>
</dbReference>
<accession>A0ABP5UKC6</accession>
<evidence type="ECO:0000313" key="4">
    <source>
        <dbReference type="Proteomes" id="UP001501444"/>
    </source>
</evidence>
<protein>
    <recommendedName>
        <fullName evidence="2">HTH marR-type domain-containing protein</fullName>
    </recommendedName>
</protein>
<feature type="domain" description="HTH marR-type" evidence="2">
    <location>
        <begin position="7"/>
        <end position="139"/>
    </location>
</feature>
<dbReference type="SUPFAM" id="SSF46785">
    <property type="entry name" value="Winged helix' DNA-binding domain"/>
    <property type="match status" value="1"/>
</dbReference>
<organism evidence="3 4">
    <name type="scientific">Dactylosporangium salmoneum</name>
    <dbReference type="NCBI Taxonomy" id="53361"/>
    <lineage>
        <taxon>Bacteria</taxon>
        <taxon>Bacillati</taxon>
        <taxon>Actinomycetota</taxon>
        <taxon>Actinomycetes</taxon>
        <taxon>Micromonosporales</taxon>
        <taxon>Micromonosporaceae</taxon>
        <taxon>Dactylosporangium</taxon>
    </lineage>
</organism>
<dbReference type="Pfam" id="PF12802">
    <property type="entry name" value="MarR_2"/>
    <property type="match status" value="1"/>
</dbReference>
<comment type="caution">
    <text evidence="3">The sequence shown here is derived from an EMBL/GenBank/DDBJ whole genome shotgun (WGS) entry which is preliminary data.</text>
</comment>
<dbReference type="PANTHER" id="PTHR39515">
    <property type="entry name" value="CONSERVED PROTEIN"/>
    <property type="match status" value="1"/>
</dbReference>
<name>A0ABP5UKC6_9ACTN</name>
<dbReference type="RefSeq" id="WP_344618939.1">
    <property type="nucleotide sequence ID" value="NZ_BAAARV010000093.1"/>
</dbReference>
<dbReference type="SMART" id="SM00347">
    <property type="entry name" value="HTH_MARR"/>
    <property type="match status" value="1"/>
</dbReference>
<dbReference type="InterPro" id="IPR052526">
    <property type="entry name" value="HTH-type_Bedaq_tolerance"/>
</dbReference>
<sequence length="271" mass="26655">MDHEALAEALSAQLNGVRRVLRRRVRAGLDVEELTGSQVELLRLVESAPGIGVGAAAQQLRLAGNSVSTLVNQLIGAGLLRRERDPADRRSAQLFLTPAAVTRLTAWRAARMALLSAALGALEPGERAALAAAVPALAHLTDVLASAAPGLLPADQAPPHPPPLAAGGSGSASPHEARSSAAGGSGSASPHEASPGAENGSPVRETPSSAGGSGSALPHDLSSAPAIGSSAREAPSSGRAGSSVGGGTDAAVGFDPSFLGSVTGRDEGGGA</sequence>
<dbReference type="EMBL" id="BAAARV010000093">
    <property type="protein sequence ID" value="GAA2382761.1"/>
    <property type="molecule type" value="Genomic_DNA"/>
</dbReference>
<reference evidence="4" key="1">
    <citation type="journal article" date="2019" name="Int. J. Syst. Evol. Microbiol.">
        <title>The Global Catalogue of Microorganisms (GCM) 10K type strain sequencing project: providing services to taxonomists for standard genome sequencing and annotation.</title>
        <authorList>
            <consortium name="The Broad Institute Genomics Platform"/>
            <consortium name="The Broad Institute Genome Sequencing Center for Infectious Disease"/>
            <person name="Wu L."/>
            <person name="Ma J."/>
        </authorList>
    </citation>
    <scope>NUCLEOTIDE SEQUENCE [LARGE SCALE GENOMIC DNA]</scope>
    <source>
        <strain evidence="4">JCM 3272</strain>
    </source>
</reference>
<dbReference type="InterPro" id="IPR000835">
    <property type="entry name" value="HTH_MarR-typ"/>
</dbReference>
<dbReference type="InterPro" id="IPR036390">
    <property type="entry name" value="WH_DNA-bd_sf"/>
</dbReference>
<evidence type="ECO:0000313" key="3">
    <source>
        <dbReference type="EMBL" id="GAA2382761.1"/>
    </source>
</evidence>
<keyword evidence="4" id="KW-1185">Reference proteome</keyword>
<dbReference type="Gene3D" id="1.10.10.10">
    <property type="entry name" value="Winged helix-like DNA-binding domain superfamily/Winged helix DNA-binding domain"/>
    <property type="match status" value="1"/>
</dbReference>